<organism evidence="2">
    <name type="scientific">Arundo donax</name>
    <name type="common">Giant reed</name>
    <name type="synonym">Donax arundinaceus</name>
    <dbReference type="NCBI Taxonomy" id="35708"/>
    <lineage>
        <taxon>Eukaryota</taxon>
        <taxon>Viridiplantae</taxon>
        <taxon>Streptophyta</taxon>
        <taxon>Embryophyta</taxon>
        <taxon>Tracheophyta</taxon>
        <taxon>Spermatophyta</taxon>
        <taxon>Magnoliopsida</taxon>
        <taxon>Liliopsida</taxon>
        <taxon>Poales</taxon>
        <taxon>Poaceae</taxon>
        <taxon>PACMAD clade</taxon>
        <taxon>Arundinoideae</taxon>
        <taxon>Arundineae</taxon>
        <taxon>Arundo</taxon>
    </lineage>
</organism>
<keyword evidence="1" id="KW-0812">Transmembrane</keyword>
<dbReference type="AlphaFoldDB" id="A0A0A9FUN6"/>
<feature type="transmembrane region" description="Helical" evidence="1">
    <location>
        <begin position="6"/>
        <end position="23"/>
    </location>
</feature>
<name>A0A0A9FUN6_ARUDO</name>
<reference evidence="2" key="2">
    <citation type="journal article" date="2015" name="Data Brief">
        <title>Shoot transcriptome of the giant reed, Arundo donax.</title>
        <authorList>
            <person name="Barrero R.A."/>
            <person name="Guerrero F.D."/>
            <person name="Moolhuijzen P."/>
            <person name="Goolsby J.A."/>
            <person name="Tidwell J."/>
            <person name="Bellgard S.E."/>
            <person name="Bellgard M.I."/>
        </authorList>
    </citation>
    <scope>NUCLEOTIDE SEQUENCE</scope>
    <source>
        <tissue evidence="2">Shoot tissue taken approximately 20 cm above the soil surface</tissue>
    </source>
</reference>
<evidence type="ECO:0000313" key="2">
    <source>
        <dbReference type="EMBL" id="JAE16550.1"/>
    </source>
</evidence>
<reference evidence="2" key="1">
    <citation type="submission" date="2014-09" db="EMBL/GenBank/DDBJ databases">
        <authorList>
            <person name="Magalhaes I.L.F."/>
            <person name="Oliveira U."/>
            <person name="Santos F.R."/>
            <person name="Vidigal T.H.D.A."/>
            <person name="Brescovit A.D."/>
            <person name="Santos A.J."/>
        </authorList>
    </citation>
    <scope>NUCLEOTIDE SEQUENCE</scope>
    <source>
        <tissue evidence="2">Shoot tissue taken approximately 20 cm above the soil surface</tissue>
    </source>
</reference>
<evidence type="ECO:0000256" key="1">
    <source>
        <dbReference type="SAM" id="Phobius"/>
    </source>
</evidence>
<protein>
    <submittedName>
        <fullName evidence="2">Uncharacterized protein</fullName>
    </submittedName>
</protein>
<dbReference type="EMBL" id="GBRH01181346">
    <property type="protein sequence ID" value="JAE16550.1"/>
    <property type="molecule type" value="Transcribed_RNA"/>
</dbReference>
<keyword evidence="1" id="KW-0472">Membrane</keyword>
<sequence>MKVALYALFMRVLYIAIAFFSPLKETTVLIAPMVCSTTFPASP</sequence>
<accession>A0A0A9FUN6</accession>
<keyword evidence="1" id="KW-1133">Transmembrane helix</keyword>
<proteinExistence type="predicted"/>